<dbReference type="SUPFAM" id="SSF52096">
    <property type="entry name" value="ClpP/crotonase"/>
    <property type="match status" value="1"/>
</dbReference>
<evidence type="ECO:0000256" key="3">
    <source>
        <dbReference type="RuleBase" id="RU003707"/>
    </source>
</evidence>
<dbReference type="FunFam" id="3.90.226.10:FF:000009">
    <property type="entry name" value="Carnitinyl-CoA dehydratase"/>
    <property type="match status" value="1"/>
</dbReference>
<comment type="similarity">
    <text evidence="1 3">Belongs to the enoyl-CoA hydratase/isomerase family.</text>
</comment>
<evidence type="ECO:0000256" key="2">
    <source>
        <dbReference type="ARBA" id="ARBA00023239"/>
    </source>
</evidence>
<dbReference type="RefSeq" id="WP_122920883.1">
    <property type="nucleotide sequence ID" value="NZ_RHHQ01000023.1"/>
</dbReference>
<comment type="caution">
    <text evidence="4">The sequence shown here is derived from an EMBL/GenBank/DDBJ whole genome shotgun (WGS) entry which is preliminary data.</text>
</comment>
<organism evidence="4 5">
    <name type="scientific">Brevibacillus fluminis</name>
    <dbReference type="NCBI Taxonomy" id="511487"/>
    <lineage>
        <taxon>Bacteria</taxon>
        <taxon>Bacillati</taxon>
        <taxon>Bacillota</taxon>
        <taxon>Bacilli</taxon>
        <taxon>Bacillales</taxon>
        <taxon>Paenibacillaceae</taxon>
        <taxon>Brevibacillus</taxon>
    </lineage>
</organism>
<dbReference type="InterPro" id="IPR018376">
    <property type="entry name" value="Enoyl-CoA_hyd/isom_CS"/>
</dbReference>
<dbReference type="AlphaFoldDB" id="A0A3M8D0W3"/>
<dbReference type="InterPro" id="IPR029045">
    <property type="entry name" value="ClpP/crotonase-like_dom_sf"/>
</dbReference>
<name>A0A3M8D0W3_9BACL</name>
<proteinExistence type="inferred from homology"/>
<evidence type="ECO:0000313" key="5">
    <source>
        <dbReference type="Proteomes" id="UP000271031"/>
    </source>
</evidence>
<dbReference type="GO" id="GO:0016853">
    <property type="term" value="F:isomerase activity"/>
    <property type="evidence" value="ECO:0007669"/>
    <property type="project" value="UniProtKB-KW"/>
</dbReference>
<keyword evidence="2" id="KW-0456">Lyase</keyword>
<dbReference type="GO" id="GO:0016829">
    <property type="term" value="F:lyase activity"/>
    <property type="evidence" value="ECO:0007669"/>
    <property type="project" value="UniProtKB-KW"/>
</dbReference>
<evidence type="ECO:0000313" key="4">
    <source>
        <dbReference type="EMBL" id="RNB81201.1"/>
    </source>
</evidence>
<accession>A0A3M8D0W3</accession>
<dbReference type="Gene3D" id="1.10.12.10">
    <property type="entry name" value="Lyase 2-enoyl-coa Hydratase, Chain A, domain 2"/>
    <property type="match status" value="1"/>
</dbReference>
<dbReference type="EMBL" id="RHHQ01000023">
    <property type="protein sequence ID" value="RNB81201.1"/>
    <property type="molecule type" value="Genomic_DNA"/>
</dbReference>
<evidence type="ECO:0000256" key="1">
    <source>
        <dbReference type="ARBA" id="ARBA00005254"/>
    </source>
</evidence>
<keyword evidence="4" id="KW-0413">Isomerase</keyword>
<dbReference type="InterPro" id="IPR014748">
    <property type="entry name" value="Enoyl-CoA_hydra_C"/>
</dbReference>
<sequence>MYYTNIVTNVSDEIGLITINRPHLRNALDLETLHEIENVMSEWQNDARVNVVIITGTGEKSFAAGADIAELHKRTMIQALNPNMTSTYRKIEMFEKPTIAAINGLALGGGLELALACDIRIAAEHVKLGLPELNLGIMPGAGGTQRLSRIVGKGKALEMILTGDIITAEIAEKIGLISKKVSLDDLIPVAREYAKKISSKGPLAARLAKAVIHQGYDLNMETALYLEKIAQTVLMGSEDKKEGTQAFLNKTIPHFTGK</sequence>
<dbReference type="PANTHER" id="PTHR11941">
    <property type="entry name" value="ENOYL-COA HYDRATASE-RELATED"/>
    <property type="match status" value="1"/>
</dbReference>
<protein>
    <submittedName>
        <fullName evidence="4">Enoyl-CoA hydratase/isomerase family protein</fullName>
    </submittedName>
</protein>
<keyword evidence="5" id="KW-1185">Reference proteome</keyword>
<dbReference type="OrthoDB" id="254175at2"/>
<dbReference type="PROSITE" id="PS00166">
    <property type="entry name" value="ENOYL_COA_HYDRATASE"/>
    <property type="match status" value="1"/>
</dbReference>
<dbReference type="PANTHER" id="PTHR11941:SF54">
    <property type="entry name" value="ENOYL-COA HYDRATASE, MITOCHONDRIAL"/>
    <property type="match status" value="1"/>
</dbReference>
<reference evidence="4 5" key="1">
    <citation type="submission" date="2018-10" db="EMBL/GenBank/DDBJ databases">
        <title>Phylogenomics of Brevibacillus.</title>
        <authorList>
            <person name="Dunlap C."/>
        </authorList>
    </citation>
    <scope>NUCLEOTIDE SEQUENCE [LARGE SCALE GENOMIC DNA]</scope>
    <source>
        <strain evidence="4 5">JCM 15716</strain>
    </source>
</reference>
<dbReference type="Gene3D" id="3.90.226.10">
    <property type="entry name" value="2-enoyl-CoA Hydratase, Chain A, domain 1"/>
    <property type="match status" value="1"/>
</dbReference>
<dbReference type="CDD" id="cd06558">
    <property type="entry name" value="crotonase-like"/>
    <property type="match status" value="1"/>
</dbReference>
<dbReference type="GO" id="GO:0006635">
    <property type="term" value="P:fatty acid beta-oxidation"/>
    <property type="evidence" value="ECO:0007669"/>
    <property type="project" value="TreeGrafter"/>
</dbReference>
<dbReference type="InterPro" id="IPR001753">
    <property type="entry name" value="Enoyl-CoA_hydra/iso"/>
</dbReference>
<dbReference type="Pfam" id="PF00378">
    <property type="entry name" value="ECH_1"/>
    <property type="match status" value="1"/>
</dbReference>
<gene>
    <name evidence="4" type="ORF">EDM56_26115</name>
</gene>
<dbReference type="Proteomes" id="UP000271031">
    <property type="component" value="Unassembled WGS sequence"/>
</dbReference>